<dbReference type="Pfam" id="PF25673">
    <property type="entry name" value="Terminase_7"/>
    <property type="match status" value="1"/>
</dbReference>
<keyword evidence="3" id="KW-1185">Reference proteome</keyword>
<dbReference type="AlphaFoldDB" id="A0A7W5F5Y3"/>
<dbReference type="InterPro" id="IPR057972">
    <property type="entry name" value="Terminase_7"/>
</dbReference>
<comment type="caution">
    <text evidence="2">The sequence shown here is derived from an EMBL/GenBank/DDBJ whole genome shotgun (WGS) entry which is preliminary data.</text>
</comment>
<evidence type="ECO:0000313" key="2">
    <source>
        <dbReference type="EMBL" id="MBB3081272.1"/>
    </source>
</evidence>
<accession>A0A7W5F5Y3</accession>
<gene>
    <name evidence="2" type="ORF">FHS41_007827</name>
</gene>
<evidence type="ECO:0000313" key="3">
    <source>
        <dbReference type="Proteomes" id="UP000572907"/>
    </source>
</evidence>
<organism evidence="2 3">
    <name type="scientific">Streptomyces violarus</name>
    <dbReference type="NCBI Taxonomy" id="67380"/>
    <lineage>
        <taxon>Bacteria</taxon>
        <taxon>Bacillati</taxon>
        <taxon>Actinomycetota</taxon>
        <taxon>Actinomycetes</taxon>
        <taxon>Kitasatosporales</taxon>
        <taxon>Streptomycetaceae</taxon>
        <taxon>Streptomyces</taxon>
    </lineage>
</organism>
<evidence type="ECO:0000256" key="1">
    <source>
        <dbReference type="SAM" id="MobiDB-lite"/>
    </source>
</evidence>
<proteinExistence type="predicted"/>
<dbReference type="Proteomes" id="UP000572907">
    <property type="component" value="Unassembled WGS sequence"/>
</dbReference>
<name>A0A7W5F5Y3_9ACTN</name>
<dbReference type="RefSeq" id="WP_221300389.1">
    <property type="nucleotide sequence ID" value="NZ_BMUP01000004.1"/>
</dbReference>
<dbReference type="EMBL" id="JACHXE010000012">
    <property type="protein sequence ID" value="MBB3081272.1"/>
    <property type="molecule type" value="Genomic_DNA"/>
</dbReference>
<protein>
    <submittedName>
        <fullName evidence="2">Uncharacterized protein</fullName>
    </submittedName>
</protein>
<sequence>MPAPRDPSKPYSRAHRGQGRVANVIDLPAEGCTLPVPEMPPGRDWTDADRTRWEELWQSPQATMWDDTARGTVAVLLVYEAAVLNGSASAWQAQEARYAGEALGLTPRAMAQLGWRIVESEQ</sequence>
<reference evidence="2 3" key="1">
    <citation type="submission" date="2020-08" db="EMBL/GenBank/DDBJ databases">
        <title>Genomic Encyclopedia of Type Strains, Phase III (KMG-III): the genomes of soil and plant-associated and newly described type strains.</title>
        <authorList>
            <person name="Whitman W."/>
        </authorList>
    </citation>
    <scope>NUCLEOTIDE SEQUENCE [LARGE SCALE GENOMIC DNA]</scope>
    <source>
        <strain evidence="2 3">CECT 3237</strain>
    </source>
</reference>
<feature type="region of interest" description="Disordered" evidence="1">
    <location>
        <begin position="1"/>
        <end position="20"/>
    </location>
</feature>